<evidence type="ECO:0000256" key="7">
    <source>
        <dbReference type="ARBA" id="ARBA00047407"/>
    </source>
</evidence>
<dbReference type="NCBIfam" id="TIGR00132">
    <property type="entry name" value="gatA"/>
    <property type="match status" value="1"/>
</dbReference>
<dbReference type="GO" id="GO:0005524">
    <property type="term" value="F:ATP binding"/>
    <property type="evidence" value="ECO:0007669"/>
    <property type="project" value="UniProtKB-KW"/>
</dbReference>
<evidence type="ECO:0000313" key="11">
    <source>
        <dbReference type="Proteomes" id="UP000277811"/>
    </source>
</evidence>
<dbReference type="Pfam" id="PF01425">
    <property type="entry name" value="Amidase"/>
    <property type="match status" value="1"/>
</dbReference>
<evidence type="ECO:0000256" key="4">
    <source>
        <dbReference type="ARBA" id="ARBA00022840"/>
    </source>
</evidence>
<dbReference type="InterPro" id="IPR000120">
    <property type="entry name" value="Amidase"/>
</dbReference>
<evidence type="ECO:0000256" key="6">
    <source>
        <dbReference type="ARBA" id="ARBA00025295"/>
    </source>
</evidence>
<evidence type="ECO:0000256" key="8">
    <source>
        <dbReference type="HAMAP-Rule" id="MF_00120"/>
    </source>
</evidence>
<comment type="similarity">
    <text evidence="1 8">Belongs to the amidase family. GatA subfamily.</text>
</comment>
<keyword evidence="11" id="KW-1185">Reference proteome</keyword>
<comment type="function">
    <text evidence="6 8">Allows the formation of correctly charged Gln-tRNA(Gln) through the transamidation of misacylated Glu-tRNA(Gln) in organisms which lack glutaminyl-tRNA synthetase. The reaction takes place in the presence of glutamine and ATP through an activated gamma-phospho-Glu-tRNA(Gln).</text>
</comment>
<evidence type="ECO:0000259" key="9">
    <source>
        <dbReference type="Pfam" id="PF01425"/>
    </source>
</evidence>
<dbReference type="PANTHER" id="PTHR11895">
    <property type="entry name" value="TRANSAMIDASE"/>
    <property type="match status" value="1"/>
</dbReference>
<evidence type="ECO:0000256" key="2">
    <source>
        <dbReference type="ARBA" id="ARBA00022598"/>
    </source>
</evidence>
<keyword evidence="5 8" id="KW-0648">Protein biosynthesis</keyword>
<dbReference type="OrthoDB" id="9811471at2"/>
<dbReference type="InterPro" id="IPR004412">
    <property type="entry name" value="GatA"/>
</dbReference>
<dbReference type="SUPFAM" id="SSF75304">
    <property type="entry name" value="Amidase signature (AS) enzymes"/>
    <property type="match status" value="1"/>
</dbReference>
<dbReference type="GO" id="GO:0050567">
    <property type="term" value="F:glutaminyl-tRNA synthase (glutamine-hydrolyzing) activity"/>
    <property type="evidence" value="ECO:0007669"/>
    <property type="project" value="UniProtKB-UniRule"/>
</dbReference>
<gene>
    <name evidence="8" type="primary">gatA</name>
    <name evidence="10" type="ORF">LUCI_3831</name>
</gene>
<keyword evidence="4 8" id="KW-0067">ATP-binding</keyword>
<name>A0A498REP2_9FIRM</name>
<proteinExistence type="inferred from homology"/>
<dbReference type="HAMAP" id="MF_00120">
    <property type="entry name" value="GatA"/>
    <property type="match status" value="1"/>
</dbReference>
<dbReference type="PIRSF" id="PIRSF001221">
    <property type="entry name" value="Amidase_fungi"/>
    <property type="match status" value="1"/>
</dbReference>
<dbReference type="GO" id="GO:0030956">
    <property type="term" value="C:glutamyl-tRNA(Gln) amidotransferase complex"/>
    <property type="evidence" value="ECO:0007669"/>
    <property type="project" value="InterPro"/>
</dbReference>
<accession>A0A498REP2</accession>
<comment type="subunit">
    <text evidence="8">Heterotrimer of A, B and C subunits.</text>
</comment>
<dbReference type="EMBL" id="UPPP01000094">
    <property type="protein sequence ID" value="VBB08553.1"/>
    <property type="molecule type" value="Genomic_DNA"/>
</dbReference>
<dbReference type="InterPro" id="IPR036928">
    <property type="entry name" value="AS_sf"/>
</dbReference>
<comment type="catalytic activity">
    <reaction evidence="7 8">
        <text>L-glutamyl-tRNA(Gln) + L-glutamine + ATP + H2O = L-glutaminyl-tRNA(Gln) + L-glutamate + ADP + phosphate + H(+)</text>
        <dbReference type="Rhea" id="RHEA:17521"/>
        <dbReference type="Rhea" id="RHEA-COMP:9681"/>
        <dbReference type="Rhea" id="RHEA-COMP:9684"/>
        <dbReference type="ChEBI" id="CHEBI:15377"/>
        <dbReference type="ChEBI" id="CHEBI:15378"/>
        <dbReference type="ChEBI" id="CHEBI:29985"/>
        <dbReference type="ChEBI" id="CHEBI:30616"/>
        <dbReference type="ChEBI" id="CHEBI:43474"/>
        <dbReference type="ChEBI" id="CHEBI:58359"/>
        <dbReference type="ChEBI" id="CHEBI:78520"/>
        <dbReference type="ChEBI" id="CHEBI:78521"/>
        <dbReference type="ChEBI" id="CHEBI:456216"/>
        <dbReference type="EC" id="6.3.5.7"/>
    </reaction>
</comment>
<sequence length="488" mass="52239">MELFQLAAHELHDKLVKKEVSAAEITQAVLARVDQAEPEVKAYITQTRELALKQAAAVDQKIKNRAAIAPLAGIPAGLKDNLCTQGIKTTCASKILAGFVPPYNATVVDKLAAEDAVILGKTNMDEFAMGSSTENSGFQVTRNPWNINTVPGGSSGGSAAAVAAGEAVWALGSDTGGSIRQPAAYCGVVGMKPTYGRVSRYGLVAFASSLDQIGPITRDVTDCAYVLNAISGHDHRDSTSINAPVPDYTRSLVKDVKGLKIGLPKEYFVAGMDPAVEKAVYKAIDQFVALGAEYREISMPHTEYALSAYYLVATAEASSNLARYDGVGYGYRSDGNDIISMYKRARSEGFGKEVKRRIMLGTYALSSGYYDAYYLKALKVRTLVKQDFDKAFDAVDVLVTPVAPTTAFPVGEKTNDPLAMYLADVCTIPVNMAGIPAISLPCGFSDGLPVGLQIIGKPLGEETILRAAYTFEQSNDYHKRLAPLGEVR</sequence>
<dbReference type="RefSeq" id="WP_122629432.1">
    <property type="nucleotide sequence ID" value="NZ_UPPP01000094.1"/>
</dbReference>
<dbReference type="EC" id="6.3.5.7" evidence="8"/>
<dbReference type="InterPro" id="IPR020556">
    <property type="entry name" value="Amidase_CS"/>
</dbReference>
<reference evidence="10 11" key="1">
    <citation type="submission" date="2018-06" db="EMBL/GenBank/DDBJ databases">
        <authorList>
            <person name="Strepis N."/>
        </authorList>
    </citation>
    <scope>NUCLEOTIDE SEQUENCE [LARGE SCALE GENOMIC DNA]</scope>
    <source>
        <strain evidence="10">LUCI</strain>
    </source>
</reference>
<dbReference type="PANTHER" id="PTHR11895:SF151">
    <property type="entry name" value="GLUTAMYL-TRNA(GLN) AMIDOTRANSFERASE SUBUNIT A"/>
    <property type="match status" value="1"/>
</dbReference>
<keyword evidence="3 8" id="KW-0547">Nucleotide-binding</keyword>
<evidence type="ECO:0000256" key="5">
    <source>
        <dbReference type="ARBA" id="ARBA00022917"/>
    </source>
</evidence>
<dbReference type="Gene3D" id="3.90.1300.10">
    <property type="entry name" value="Amidase signature (AS) domain"/>
    <property type="match status" value="1"/>
</dbReference>
<evidence type="ECO:0000313" key="10">
    <source>
        <dbReference type="EMBL" id="VBB08553.1"/>
    </source>
</evidence>
<protein>
    <recommendedName>
        <fullName evidence="8">Glutamyl-tRNA(Gln) amidotransferase subunit A</fullName>
        <shortName evidence="8">Glu-ADT subunit A</shortName>
        <ecNumber evidence="8">6.3.5.7</ecNumber>
    </recommendedName>
</protein>
<evidence type="ECO:0000256" key="1">
    <source>
        <dbReference type="ARBA" id="ARBA00008069"/>
    </source>
</evidence>
<dbReference type="PROSITE" id="PS00571">
    <property type="entry name" value="AMIDASES"/>
    <property type="match status" value="1"/>
</dbReference>
<dbReference type="InterPro" id="IPR023631">
    <property type="entry name" value="Amidase_dom"/>
</dbReference>
<feature type="domain" description="Amidase" evidence="9">
    <location>
        <begin position="24"/>
        <end position="465"/>
    </location>
</feature>
<feature type="active site" description="Charge relay system" evidence="8">
    <location>
        <position position="154"/>
    </location>
</feature>
<keyword evidence="2 8" id="KW-0436">Ligase</keyword>
<dbReference type="AlphaFoldDB" id="A0A498REP2"/>
<feature type="active site" description="Charge relay system" evidence="8">
    <location>
        <position position="79"/>
    </location>
</feature>
<evidence type="ECO:0000256" key="3">
    <source>
        <dbReference type="ARBA" id="ARBA00022741"/>
    </source>
</evidence>
<dbReference type="GO" id="GO:0006412">
    <property type="term" value="P:translation"/>
    <property type="evidence" value="ECO:0007669"/>
    <property type="project" value="UniProtKB-UniRule"/>
</dbReference>
<dbReference type="Proteomes" id="UP000277811">
    <property type="component" value="Unassembled WGS sequence"/>
</dbReference>
<feature type="active site" description="Acyl-ester intermediate" evidence="8">
    <location>
        <position position="178"/>
    </location>
</feature>
<organism evidence="10 11">
    <name type="scientific">Lucifera butyrica</name>
    <dbReference type="NCBI Taxonomy" id="1351585"/>
    <lineage>
        <taxon>Bacteria</taxon>
        <taxon>Bacillati</taxon>
        <taxon>Bacillota</taxon>
        <taxon>Negativicutes</taxon>
        <taxon>Veillonellales</taxon>
        <taxon>Veillonellaceae</taxon>
        <taxon>Lucifera</taxon>
    </lineage>
</organism>